<evidence type="ECO:0000259" key="6">
    <source>
        <dbReference type="PROSITE" id="PS50016"/>
    </source>
</evidence>
<feature type="compositionally biased region" description="Polar residues" evidence="5">
    <location>
        <begin position="1179"/>
        <end position="1189"/>
    </location>
</feature>
<feature type="compositionally biased region" description="Polar residues" evidence="5">
    <location>
        <begin position="230"/>
        <end position="240"/>
    </location>
</feature>
<dbReference type="SUPFAM" id="SSF57903">
    <property type="entry name" value="FYVE/PHD zinc finger"/>
    <property type="match status" value="1"/>
</dbReference>
<feature type="region of interest" description="Disordered" evidence="5">
    <location>
        <begin position="1246"/>
        <end position="1490"/>
    </location>
</feature>
<dbReference type="Ensembl" id="ENSHCOT00000026415.1">
    <property type="protein sequence ID" value="ENSHCOP00000024450.1"/>
    <property type="gene ID" value="ENSHCOG00000013835.1"/>
</dbReference>
<evidence type="ECO:0000256" key="2">
    <source>
        <dbReference type="ARBA" id="ARBA00022771"/>
    </source>
</evidence>
<dbReference type="InterPro" id="IPR013083">
    <property type="entry name" value="Znf_RING/FYVE/PHD"/>
</dbReference>
<feature type="compositionally biased region" description="Polar residues" evidence="5">
    <location>
        <begin position="1275"/>
        <end position="1288"/>
    </location>
</feature>
<feature type="region of interest" description="Disordered" evidence="5">
    <location>
        <begin position="1148"/>
        <end position="1225"/>
    </location>
</feature>
<sequence length="1490" mass="165073">MDIVDTFNVLIPSDQLDDSLVIGQNLECEASNEFGSGLCLEDSLKNMLSDKDPMFGCATSQFNLLDNEDSTFQISGSAGMLTTSTYFHVVLSLSICGLWLKPSVVLKRLTVTIGGFKIELLPGPSYLHDTEANFDGSFSYGADVGFAMLSDDGVAAQNPALQKVADQNVTENLGVDDTPLGLGPYVNPNDVQAANGTETKKCTQETKDDNQPIVRKQKPVNDKKCGVKTPPSNGTAASNKVDNKEKKPILAKNLLQSKQPLTFNKKSGVIGEKSNATKGATVSQNVPSKVVQRDVLHKLKSLKEKRTDSLNSTHVTRLGHSSKTPEEAGQEKPKMKKPEKILQRQKSKTARSISVDEPQLFIPDNAPAVKKESVEPQQQEQPANSESVWDGNNCCGQCKKHHNNMFMVGCGRCDDWFHGDCVGLDLLKVREMEEEDQMYVCLKCCEEESKKLEPETSATPAPELKTEAVKQAPKPKSAASEELTSGGVRSFKKVSIQLKPEAKSKSASSSSKKPASVEEIRRSVRDSLKDILIQRLKESDLNVPVEKASEVAKKIEREIFHMYKDTENKYKNKYRSLMFNLKDTKNNVLFRKVLKGEISPANLIRMSPEELASKELAAWRQRENRHTIEMIEKEQREVERRPITKITHKGEIEIESEEPRKVSEPVEVEPPVKAPEVPVEAPIPPEKPAESTETQKDTTSKHKSHLFDLNCKICTGRMAPPVKEAPTKVVKVATTVAKRQSAKSEETSTPTPSAVEDDLHLTVLEESFQKAHTSYERRRALISGRDDDASFLSSLKSLWRGFLTMHSVAKLVTKVFPVSGILDSLTQDLPDSIMVGGRISPQTVWDYLEKIRATGTKEVCLIRFSPVTEEDEISYTLLYAYFSSRRRFGVVSNNRKQVKDMYLIPLGASEKVPHQLVPFDGPGLENNRANLLLGLIIRQRPKRDYIPVDVNERTRMSPDVKPVPASVKETPAEEDDEKLFLASLTTPNKSEKDKLLETTEAAEEPITESFEEPSAAANSSQESHKPLRFLPGVLLGWGGELPPLPDFGGQPFADTHKAQPALKTEVPPSGGSKGPAAAATAAAPRDRFVIKKKEVKVVQAEPQSSGQTEAANASLGKDAEPAPRGPQVSLRDKPPDVSTEAFLDSLATIHKDGEVSSSDTPKKEDIALPDSDKAKLESQPASENTNGSKPLSGILKKISNYSSVTENKAGETSPITPVDDKHAPVLGSSKISSVTTFHQGFLQISQAKHKLKEQNPSDSQSVPGDCSDPAGGHSSGTVTQAGNPSVVPQDTGRAPALPTCNSAAPAHHQQQHQPQVPGSDHDPPFPNSFHNLHIQDPNHSTPEAQEYASFEANPETLAQPTGQPPSQAKEEAQEELYTYCHPWEERQSHSEDRDHHHERHGHRRDSHHGKKSRHHDRGRSKKHEHGSDGKRRDKSRHHRHSEDHYGERRKERYYSDDYTSRHKERHRHRRDSDYDYDYDNVRRSSKDSYS</sequence>
<feature type="compositionally biased region" description="Acidic residues" evidence="5">
    <location>
        <begin position="1000"/>
        <end position="1011"/>
    </location>
</feature>
<accession>A0A3Q2YZ21</accession>
<protein>
    <submittedName>
        <fullName evidence="8">PHD finger protein 3</fullName>
    </submittedName>
</protein>
<evidence type="ECO:0000313" key="9">
    <source>
        <dbReference type="Proteomes" id="UP000264820"/>
    </source>
</evidence>
<keyword evidence="9" id="KW-1185">Reference proteome</keyword>
<feature type="compositionally biased region" description="Basic and acidic residues" evidence="5">
    <location>
        <begin position="1479"/>
        <end position="1490"/>
    </location>
</feature>
<feature type="region of interest" description="Disordered" evidence="5">
    <location>
        <begin position="452"/>
        <end position="485"/>
    </location>
</feature>
<feature type="compositionally biased region" description="Basic and acidic residues" evidence="5">
    <location>
        <begin position="1084"/>
        <end position="1096"/>
    </location>
</feature>
<feature type="compositionally biased region" description="Basic and acidic residues" evidence="5">
    <location>
        <begin position="1149"/>
        <end position="1176"/>
    </location>
</feature>
<feature type="compositionally biased region" description="Polar residues" evidence="5">
    <location>
        <begin position="309"/>
        <end position="322"/>
    </location>
</feature>
<feature type="compositionally biased region" description="Low complexity" evidence="5">
    <location>
        <begin position="1303"/>
        <end position="1317"/>
    </location>
</feature>
<feature type="compositionally biased region" description="Basic and acidic residues" evidence="5">
    <location>
        <begin position="648"/>
        <end position="664"/>
    </location>
</feature>
<dbReference type="SMART" id="SM00249">
    <property type="entry name" value="PHD"/>
    <property type="match status" value="1"/>
</dbReference>
<dbReference type="Gene3D" id="3.30.40.10">
    <property type="entry name" value="Zinc/RING finger domain, C3HC4 (zinc finger)"/>
    <property type="match status" value="1"/>
</dbReference>
<dbReference type="Pfam" id="PF07744">
    <property type="entry name" value="SPOC"/>
    <property type="match status" value="1"/>
</dbReference>
<reference evidence="8" key="2">
    <citation type="submission" date="2025-09" db="UniProtKB">
        <authorList>
            <consortium name="Ensembl"/>
        </authorList>
    </citation>
    <scope>IDENTIFICATION</scope>
</reference>
<evidence type="ECO:0000256" key="4">
    <source>
        <dbReference type="PROSITE-ProRule" id="PRU00146"/>
    </source>
</evidence>
<dbReference type="SMART" id="SM00510">
    <property type="entry name" value="TFS2M"/>
    <property type="match status" value="1"/>
</dbReference>
<feature type="region of interest" description="Disordered" evidence="5">
    <location>
        <begin position="957"/>
        <end position="976"/>
    </location>
</feature>
<dbReference type="OMA" id="ERYTDPW"/>
<dbReference type="GO" id="GO:0008270">
    <property type="term" value="F:zinc ion binding"/>
    <property type="evidence" value="ECO:0007669"/>
    <property type="project" value="UniProtKB-KW"/>
</dbReference>
<dbReference type="InterPro" id="IPR003618">
    <property type="entry name" value="TFIIS_cen_dom"/>
</dbReference>
<dbReference type="Proteomes" id="UP000264820">
    <property type="component" value="Unplaced"/>
</dbReference>
<evidence type="ECO:0000313" key="8">
    <source>
        <dbReference type="Ensembl" id="ENSHCOP00000024450.1"/>
    </source>
</evidence>
<evidence type="ECO:0000256" key="5">
    <source>
        <dbReference type="SAM" id="MobiDB-lite"/>
    </source>
</evidence>
<keyword evidence="1" id="KW-0479">Metal-binding</keyword>
<feature type="domain" description="TFIIS central" evidence="7">
    <location>
        <begin position="520"/>
        <end position="639"/>
    </location>
</feature>
<dbReference type="InterPro" id="IPR036575">
    <property type="entry name" value="TFIIS_cen_dom_sf"/>
</dbReference>
<name>A0A3Q2YZ21_HIPCM</name>
<evidence type="ECO:0000256" key="1">
    <source>
        <dbReference type="ARBA" id="ARBA00022723"/>
    </source>
</evidence>
<feature type="compositionally biased region" description="Basic and acidic residues" evidence="5">
    <location>
        <begin position="1382"/>
        <end position="1395"/>
    </location>
</feature>
<feature type="region of interest" description="Disordered" evidence="5">
    <location>
        <begin position="300"/>
        <end position="362"/>
    </location>
</feature>
<feature type="region of interest" description="Disordered" evidence="5">
    <location>
        <begin position="218"/>
        <end position="244"/>
    </location>
</feature>
<dbReference type="PROSITE" id="PS01359">
    <property type="entry name" value="ZF_PHD_1"/>
    <property type="match status" value="1"/>
</dbReference>
<feature type="compositionally biased region" description="Basic residues" evidence="5">
    <location>
        <begin position="1396"/>
        <end position="1424"/>
    </location>
</feature>
<dbReference type="PROSITE" id="PS50016">
    <property type="entry name" value="ZF_PHD_2"/>
    <property type="match status" value="1"/>
</dbReference>
<dbReference type="Gene3D" id="1.10.472.30">
    <property type="entry name" value="Transcription elongation factor S-II, central domain"/>
    <property type="match status" value="1"/>
</dbReference>
<dbReference type="GO" id="GO:0005634">
    <property type="term" value="C:nucleus"/>
    <property type="evidence" value="ECO:0007669"/>
    <property type="project" value="TreeGrafter"/>
</dbReference>
<evidence type="ECO:0000259" key="7">
    <source>
        <dbReference type="PROSITE" id="PS51321"/>
    </source>
</evidence>
<dbReference type="STRING" id="109280.ENSHCOP00000024450"/>
<feature type="compositionally biased region" description="Polar residues" evidence="5">
    <location>
        <begin position="1101"/>
        <end position="1111"/>
    </location>
</feature>
<dbReference type="InterPro" id="IPR019786">
    <property type="entry name" value="Zinc_finger_PHD-type_CS"/>
</dbReference>
<feature type="compositionally biased region" description="Low complexity" evidence="5">
    <location>
        <begin position="669"/>
        <end position="680"/>
    </location>
</feature>
<keyword evidence="2 4" id="KW-0863">Zinc-finger</keyword>
<dbReference type="InterPro" id="IPR011011">
    <property type="entry name" value="Znf_FYVE_PHD"/>
</dbReference>
<feature type="region of interest" description="Disordered" evidence="5">
    <location>
        <begin position="369"/>
        <end position="388"/>
    </location>
</feature>
<proteinExistence type="predicted"/>
<dbReference type="InterPro" id="IPR019787">
    <property type="entry name" value="Znf_PHD-finger"/>
</dbReference>
<dbReference type="PROSITE" id="PS51321">
    <property type="entry name" value="TFIIS_CENTRAL"/>
    <property type="match status" value="1"/>
</dbReference>
<feature type="region of interest" description="Disordered" evidence="5">
    <location>
        <begin position="1062"/>
        <end position="1136"/>
    </location>
</feature>
<feature type="domain" description="PHD-type" evidence="6">
    <location>
        <begin position="392"/>
        <end position="447"/>
    </location>
</feature>
<dbReference type="Pfam" id="PF07500">
    <property type="entry name" value="TFIIS_M"/>
    <property type="match status" value="1"/>
</dbReference>
<dbReference type="SUPFAM" id="SSF46942">
    <property type="entry name" value="Elongation factor TFIIS domain 2"/>
    <property type="match status" value="1"/>
</dbReference>
<feature type="compositionally biased region" description="Basic and acidic residues" evidence="5">
    <location>
        <begin position="323"/>
        <end position="342"/>
    </location>
</feature>
<dbReference type="InterPro" id="IPR001965">
    <property type="entry name" value="Znf_PHD"/>
</dbReference>
<feature type="compositionally biased region" description="Basic and acidic residues" evidence="5">
    <location>
        <begin position="687"/>
        <end position="700"/>
    </location>
</feature>
<reference evidence="8" key="1">
    <citation type="submission" date="2025-08" db="UniProtKB">
        <authorList>
            <consortium name="Ensembl"/>
        </authorList>
    </citation>
    <scope>IDENTIFICATION</scope>
</reference>
<keyword evidence="3" id="KW-0862">Zinc</keyword>
<feature type="region of interest" description="Disordered" evidence="5">
    <location>
        <begin position="648"/>
        <end position="703"/>
    </location>
</feature>
<organism evidence="8 9">
    <name type="scientific">Hippocampus comes</name>
    <name type="common">Tiger tail seahorse</name>
    <dbReference type="NCBI Taxonomy" id="109280"/>
    <lineage>
        <taxon>Eukaryota</taxon>
        <taxon>Metazoa</taxon>
        <taxon>Chordata</taxon>
        <taxon>Craniata</taxon>
        <taxon>Vertebrata</taxon>
        <taxon>Euteleostomi</taxon>
        <taxon>Actinopterygii</taxon>
        <taxon>Neopterygii</taxon>
        <taxon>Teleostei</taxon>
        <taxon>Neoteleostei</taxon>
        <taxon>Acanthomorphata</taxon>
        <taxon>Syngnathiaria</taxon>
        <taxon>Syngnathiformes</taxon>
        <taxon>Syngnathoidei</taxon>
        <taxon>Syngnathidae</taxon>
        <taxon>Hippocampus</taxon>
    </lineage>
</organism>
<feature type="compositionally biased region" description="Polar residues" evidence="5">
    <location>
        <begin position="375"/>
        <end position="387"/>
    </location>
</feature>
<feature type="compositionally biased region" description="Basic and acidic residues" evidence="5">
    <location>
        <begin position="1440"/>
        <end position="1461"/>
    </location>
</feature>
<dbReference type="GeneTree" id="ENSGT00940000155080"/>
<dbReference type="Pfam" id="PF00628">
    <property type="entry name" value="PHD"/>
    <property type="match status" value="1"/>
</dbReference>
<dbReference type="GO" id="GO:0006351">
    <property type="term" value="P:DNA-templated transcription"/>
    <property type="evidence" value="ECO:0007669"/>
    <property type="project" value="InterPro"/>
</dbReference>
<feature type="region of interest" description="Disordered" evidence="5">
    <location>
        <begin position="990"/>
        <end position="1023"/>
    </location>
</feature>
<evidence type="ECO:0000256" key="3">
    <source>
        <dbReference type="ARBA" id="ARBA00022833"/>
    </source>
</evidence>
<feature type="compositionally biased region" description="Polar residues" evidence="5">
    <location>
        <begin position="1356"/>
        <end position="1366"/>
    </location>
</feature>
<dbReference type="PANTHER" id="PTHR11477:SF10">
    <property type="entry name" value="PHD FINGER PROTEIN 3"/>
    <property type="match status" value="1"/>
</dbReference>
<dbReference type="InterPro" id="IPR012921">
    <property type="entry name" value="SPOC_C"/>
</dbReference>
<dbReference type="PANTHER" id="PTHR11477">
    <property type="entry name" value="TRANSCRIPTION FACTOR S-II ZINC FINGER DOMAIN-CONTAINING PROTEIN"/>
    <property type="match status" value="1"/>
</dbReference>